<accession>A0A446BC91</accession>
<dbReference type="EMBL" id="OUUZ01000003">
    <property type="protein sequence ID" value="SPQ20121.1"/>
    <property type="molecule type" value="Genomic_DNA"/>
</dbReference>
<proteinExistence type="predicted"/>
<evidence type="ECO:0000256" key="1">
    <source>
        <dbReference type="SAM" id="MobiDB-lite"/>
    </source>
</evidence>
<organism evidence="2 3">
    <name type="scientific">Thermothielavioides terrestris</name>
    <dbReference type="NCBI Taxonomy" id="2587410"/>
    <lineage>
        <taxon>Eukaryota</taxon>
        <taxon>Fungi</taxon>
        <taxon>Dikarya</taxon>
        <taxon>Ascomycota</taxon>
        <taxon>Pezizomycotina</taxon>
        <taxon>Sordariomycetes</taxon>
        <taxon>Sordariomycetidae</taxon>
        <taxon>Sordariales</taxon>
        <taxon>Chaetomiaceae</taxon>
        <taxon>Thermothielavioides</taxon>
    </lineage>
</organism>
<dbReference type="AlphaFoldDB" id="A0A446BC91"/>
<feature type="region of interest" description="Disordered" evidence="1">
    <location>
        <begin position="91"/>
        <end position="115"/>
    </location>
</feature>
<sequence>MRVDNGINRSKYFDFEDCDESDVIDVSSEIATMRTVPMEDRLQQADHLGSSWASPAFSVVTADRWMNAASTINHQFSVPSPVSNQLPLPPVAQPPATAASFGPLVPDTTSAPDGHQVDNYKNNNYALDVINPATNHPTPAYYHPMTCRTHEGPRSQQETLALLLKGFSPNYRGDPNLARNQSAMIPDDANCSLFLVGLAPDLTTHELLSGIRGVGRVFATHINPPAPERGHAFSAAKVVFFERRGAERFYNKFAATGYSTPRSPHLRARVSWNRIRSAEVDTGGTRSRVLLVSGPPAVVNEAFLCRYLDTKLVYQLDEVIWRGMSKDGGRVLLEVRFGSFRCQAEAARMALMREFREIGVVCEYGHDPCDIPENAV</sequence>
<name>A0A446BC91_9PEZI</name>
<evidence type="ECO:0000313" key="3">
    <source>
        <dbReference type="Proteomes" id="UP000289323"/>
    </source>
</evidence>
<dbReference type="Proteomes" id="UP000289323">
    <property type="component" value="Unassembled WGS sequence"/>
</dbReference>
<protein>
    <submittedName>
        <fullName evidence="2">12c8d0d6-cc0a-4e8e-979f-1441230cdb1b</fullName>
    </submittedName>
</protein>
<reference evidence="2 3" key="1">
    <citation type="submission" date="2018-04" db="EMBL/GenBank/DDBJ databases">
        <authorList>
            <person name="Huttner S."/>
            <person name="Dainat J."/>
        </authorList>
    </citation>
    <scope>NUCLEOTIDE SEQUENCE [LARGE SCALE GENOMIC DNA]</scope>
</reference>
<gene>
    <name evidence="2" type="ORF">TT172_LOCUS2540</name>
</gene>
<evidence type="ECO:0000313" key="2">
    <source>
        <dbReference type="EMBL" id="SPQ20121.1"/>
    </source>
</evidence>